<feature type="region of interest" description="Disordered" evidence="1">
    <location>
        <begin position="1"/>
        <end position="187"/>
    </location>
</feature>
<feature type="region of interest" description="Disordered" evidence="1">
    <location>
        <begin position="330"/>
        <end position="373"/>
    </location>
</feature>
<feature type="compositionally biased region" description="Acidic residues" evidence="1">
    <location>
        <begin position="231"/>
        <end position="242"/>
    </location>
</feature>
<dbReference type="Proteomes" id="UP001274830">
    <property type="component" value="Unassembled WGS sequence"/>
</dbReference>
<feature type="compositionally biased region" description="Low complexity" evidence="1">
    <location>
        <begin position="17"/>
        <end position="31"/>
    </location>
</feature>
<accession>A0AAE0WQV3</accession>
<protein>
    <recommendedName>
        <fullName evidence="4">Mitotic checkpoint regulator, MAD2B-interacting-domain-containing protein</fullName>
    </recommendedName>
</protein>
<name>A0AAE0WQV3_9PEZI</name>
<evidence type="ECO:0000256" key="1">
    <source>
        <dbReference type="SAM" id="MobiDB-lite"/>
    </source>
</evidence>
<organism evidence="2 3">
    <name type="scientific">Recurvomyces mirabilis</name>
    <dbReference type="NCBI Taxonomy" id="574656"/>
    <lineage>
        <taxon>Eukaryota</taxon>
        <taxon>Fungi</taxon>
        <taxon>Dikarya</taxon>
        <taxon>Ascomycota</taxon>
        <taxon>Pezizomycotina</taxon>
        <taxon>Dothideomycetes</taxon>
        <taxon>Dothideomycetidae</taxon>
        <taxon>Mycosphaerellales</taxon>
        <taxon>Teratosphaeriaceae</taxon>
        <taxon>Recurvomyces</taxon>
    </lineage>
</organism>
<gene>
    <name evidence="2" type="ORF">LTR78_003995</name>
</gene>
<dbReference type="PANTHER" id="PTHR13621:SF2">
    <property type="entry name" value="PROLINE-RICH PROTEIN PRCC"/>
    <property type="match status" value="1"/>
</dbReference>
<evidence type="ECO:0008006" key="4">
    <source>
        <dbReference type="Google" id="ProtNLM"/>
    </source>
</evidence>
<reference evidence="2" key="1">
    <citation type="submission" date="2023-07" db="EMBL/GenBank/DDBJ databases">
        <title>Black Yeasts Isolated from many extreme environments.</title>
        <authorList>
            <person name="Coleine C."/>
            <person name="Stajich J.E."/>
            <person name="Selbmann L."/>
        </authorList>
    </citation>
    <scope>NUCLEOTIDE SEQUENCE</scope>
    <source>
        <strain evidence="2">CCFEE 5485</strain>
    </source>
</reference>
<dbReference type="GO" id="GO:0005634">
    <property type="term" value="C:nucleus"/>
    <property type="evidence" value="ECO:0007669"/>
    <property type="project" value="TreeGrafter"/>
</dbReference>
<feature type="compositionally biased region" description="Basic and acidic residues" evidence="1">
    <location>
        <begin position="350"/>
        <end position="364"/>
    </location>
</feature>
<dbReference type="AlphaFoldDB" id="A0AAE0WQV3"/>
<dbReference type="PANTHER" id="PTHR13621">
    <property type="entry name" value="PROLINE-RICH PROTEIN PRCC"/>
    <property type="match status" value="1"/>
</dbReference>
<evidence type="ECO:0000313" key="3">
    <source>
        <dbReference type="Proteomes" id="UP001274830"/>
    </source>
</evidence>
<keyword evidence="3" id="KW-1185">Reference proteome</keyword>
<evidence type="ECO:0000313" key="2">
    <source>
        <dbReference type="EMBL" id="KAK3676245.1"/>
    </source>
</evidence>
<sequence>MALVSYSDSEGSDNEVPAIAPKAATAKPTIIHKTESRKIKVDLPTTRPEPSQTDEDGAKPPPAKRARTTGAFGGFNSMLPAPKRAEAQPSGLKKGVSLKTSSEAAFSRAPLPPPPAAEEPVASGGGADNEYDEYGNKAQTASTLPAESKSTDVPSTEVKITGKATRFRPLSVANNKKKKAVKKSVAPVDRTNPAMLETSQGVSTESTALLQPVAPAVKVKKSLFSLQQEEAPAEDHDDEDEYNFFQAADEAPPDDLSQSTIQTRPAPNALEEVATDLNLTAAQRRHLFGRQGKNGPANIAHFNMDAEYANNEVIRQSGETVQHKAVKAVAPGKHSLQQLVNNARSNQDSIEDKWAEGRRNRGEGGSKYGWSNG</sequence>
<dbReference type="InterPro" id="IPR018800">
    <property type="entry name" value="PRCC"/>
</dbReference>
<dbReference type="EMBL" id="JAUTXT010000011">
    <property type="protein sequence ID" value="KAK3676245.1"/>
    <property type="molecule type" value="Genomic_DNA"/>
</dbReference>
<feature type="compositionally biased region" description="Basic and acidic residues" evidence="1">
    <location>
        <begin position="32"/>
        <end position="41"/>
    </location>
</feature>
<feature type="compositionally biased region" description="Polar residues" evidence="1">
    <location>
        <begin position="335"/>
        <end position="348"/>
    </location>
</feature>
<proteinExistence type="predicted"/>
<comment type="caution">
    <text evidence="2">The sequence shown here is derived from an EMBL/GenBank/DDBJ whole genome shotgun (WGS) entry which is preliminary data.</text>
</comment>
<dbReference type="Pfam" id="PF10253">
    <property type="entry name" value="PRCC"/>
    <property type="match status" value="1"/>
</dbReference>
<feature type="region of interest" description="Disordered" evidence="1">
    <location>
        <begin position="227"/>
        <end position="261"/>
    </location>
</feature>